<evidence type="ECO:0000313" key="3">
    <source>
        <dbReference type="Proteomes" id="UP000248161"/>
    </source>
</evidence>
<gene>
    <name evidence="2" type="ORF">CXX69_01895</name>
</gene>
<name>A0A2V3HSS4_9ARCH</name>
<keyword evidence="1" id="KW-0812">Transmembrane</keyword>
<feature type="transmembrane region" description="Helical" evidence="1">
    <location>
        <begin position="641"/>
        <end position="661"/>
    </location>
</feature>
<reference evidence="2 3" key="1">
    <citation type="journal article" date="2015" name="Nat. Commun.">
        <title>Genomic and transcriptomic evidence for scavenging of diverse organic compounds by widespread deep-sea archaea.</title>
        <authorList>
            <person name="Li M."/>
            <person name="Baker B.J."/>
            <person name="Anantharaman K."/>
            <person name="Jain S."/>
            <person name="Breier J.A."/>
            <person name="Dick G.J."/>
        </authorList>
    </citation>
    <scope>NUCLEOTIDE SEQUENCE [LARGE SCALE GENOMIC DNA]</scope>
    <source>
        <strain evidence="2">Cayman_51_deep</strain>
    </source>
</reference>
<dbReference type="EMBL" id="PSPG01000003">
    <property type="protein sequence ID" value="PXF22163.1"/>
    <property type="molecule type" value="Genomic_DNA"/>
</dbReference>
<dbReference type="Proteomes" id="UP000248161">
    <property type="component" value="Unassembled WGS sequence"/>
</dbReference>
<evidence type="ECO:0000256" key="1">
    <source>
        <dbReference type="SAM" id="Phobius"/>
    </source>
</evidence>
<keyword evidence="1" id="KW-0472">Membrane</keyword>
<organism evidence="2 3">
    <name type="scientific">Candidatus Thalassarchaeum betae</name>
    <dbReference type="NCBI Taxonomy" id="2599289"/>
    <lineage>
        <taxon>Archaea</taxon>
        <taxon>Methanobacteriati</taxon>
        <taxon>Thermoplasmatota</taxon>
        <taxon>Candidatus Poseidoniia</taxon>
        <taxon>Candidatus Poseidoniales</taxon>
        <taxon>Candidatus Thalassarchaeaceae</taxon>
        <taxon>Candidatus Thalassarchaeum</taxon>
    </lineage>
</organism>
<sequence>MARDTSASALALLLVLSMVASTMPLGSGPEHLDEGGLRMEQIGGGGSLEEQCGSITFEDMFAYTKADFVIHINDDWQSAEVQAVAWVNWTLADDLRETMDEFMAELDPNNGGDGWLSTDEREFFRALASECIEHTLTRIGFRDGSYHRGGEGVSWKNTSWEEDGVEIEEFNLVPLRHSQIRDCTSAFGNDCEEVPVAPDENRDCDTDIPPSDGVDECRAILWMNSTLTIPGVSDGNQFTLAINASNMSNAALEFTFPITPDLRLDMWEECEGRDVSYEEEAVIPAPIRGTCLGDGSSTYTLVENDNGGLTMTILPDADTLDWPSGEDLFADFTTAPIPVDNPPEWTDAAPPEGAWFPSPSGGQHVWATWHDVSTWFTDEGSVTQLDIQCTGASSLQLSEGADRSWWAEIPRGSTGEVTCQAEDSAGQSTGNRTWNLGVPFSLSTSSQTLVDPHPITLSPTSDWPDLTVEVGLVQDGQSLPTSSVTFTGEVTLDLVSFNTVPGPVQVWVSVQGTDVYSMEHVYELGLTKESSPPLLTITSTEWDGSEWSMQGQYSDPDGEAVTFTMAIDGSATGSVSSSGNTWSTPRINFELWDEGEHVVTIEGCDASSKCSSVSQTVNNSHLFDEPEPNPLPTTVDDGGSGLLPAAGLPALIIAVVGALMYGRRRG</sequence>
<dbReference type="AlphaFoldDB" id="A0A2V3HSS4"/>
<comment type="caution">
    <text evidence="2">The sequence shown here is derived from an EMBL/GenBank/DDBJ whole genome shotgun (WGS) entry which is preliminary data.</text>
</comment>
<keyword evidence="1" id="KW-1133">Transmembrane helix</keyword>
<protein>
    <submittedName>
        <fullName evidence="2">Uncharacterized protein</fullName>
    </submittedName>
</protein>
<proteinExistence type="predicted"/>
<evidence type="ECO:0000313" key="2">
    <source>
        <dbReference type="EMBL" id="PXF22163.1"/>
    </source>
</evidence>
<accession>A0A2V3HSS4</accession>